<dbReference type="InterPro" id="IPR053792">
    <property type="entry name" value="P2X_RECEPTOR_CS"/>
</dbReference>
<evidence type="ECO:0000256" key="1">
    <source>
        <dbReference type="ARBA" id="ARBA00004651"/>
    </source>
</evidence>
<dbReference type="FunFam" id="1.10.287.940:FF:000006">
    <property type="entry name" value="p2X purinoceptor 1"/>
    <property type="match status" value="1"/>
</dbReference>
<dbReference type="GO" id="GO:0005524">
    <property type="term" value="F:ATP binding"/>
    <property type="evidence" value="ECO:0007669"/>
    <property type="project" value="UniProtKB-UniRule"/>
</dbReference>
<keyword evidence="6 18" id="KW-1133">Transmembrane helix</keyword>
<keyword evidence="15" id="KW-0547">Nucleotide-binding</keyword>
<evidence type="ECO:0000256" key="8">
    <source>
        <dbReference type="ARBA" id="ARBA00023136"/>
    </source>
</evidence>
<comment type="function">
    <text evidence="18">Receptor for ATP that acts as a ligand-gated ion channel.</text>
</comment>
<evidence type="ECO:0000256" key="18">
    <source>
        <dbReference type="RuleBase" id="RU000681"/>
    </source>
</evidence>
<evidence type="ECO:0000256" key="9">
    <source>
        <dbReference type="ARBA" id="ARBA00023157"/>
    </source>
</evidence>
<comment type="subcellular location">
    <subcellularLocation>
        <location evidence="1">Cell membrane</location>
        <topology evidence="1">Multi-pass membrane protein</topology>
    </subcellularLocation>
    <subcellularLocation>
        <location evidence="18">Membrane</location>
        <topology evidence="18">Multi-pass membrane protein</topology>
    </subcellularLocation>
</comment>
<dbReference type="GO" id="GO:0070588">
    <property type="term" value="P:calcium ion transmembrane transport"/>
    <property type="evidence" value="ECO:0007669"/>
    <property type="project" value="TreeGrafter"/>
</dbReference>
<dbReference type="InterPro" id="IPR059116">
    <property type="entry name" value="P2X_receptor"/>
</dbReference>
<protein>
    <recommendedName>
        <fullName evidence="14 18">P2X purinoceptor</fullName>
    </recommendedName>
</protein>
<keyword evidence="11 14" id="KW-1071">Ligand-gated ion channel</keyword>
<dbReference type="RefSeq" id="XP_031428269.1">
    <property type="nucleotide sequence ID" value="XM_031572409.2"/>
</dbReference>
<evidence type="ECO:0000256" key="11">
    <source>
        <dbReference type="ARBA" id="ARBA00023286"/>
    </source>
</evidence>
<keyword evidence="7 14" id="KW-0406">Ion transport</keyword>
<evidence type="ECO:0000256" key="13">
    <source>
        <dbReference type="ARBA" id="ARBA00036634"/>
    </source>
</evidence>
<dbReference type="PANTHER" id="PTHR10125:SF9">
    <property type="entry name" value="P2X PURINOCEPTOR 1"/>
    <property type="match status" value="1"/>
</dbReference>
<dbReference type="GO" id="GO:0033198">
    <property type="term" value="P:response to ATP"/>
    <property type="evidence" value="ECO:0007669"/>
    <property type="project" value="InterPro"/>
</dbReference>
<feature type="binding site" evidence="15">
    <location>
        <begin position="68"/>
        <end position="70"/>
    </location>
    <ligand>
        <name>ATP</name>
        <dbReference type="ChEBI" id="CHEBI:30616"/>
        <note>ligand shared between two neighboring subunits of the homotrimer</note>
    </ligand>
</feature>
<feature type="disulfide bond" evidence="16">
    <location>
        <begin position="126"/>
        <end position="170"/>
    </location>
</feature>
<keyword evidence="15" id="KW-0067">ATP-binding</keyword>
<evidence type="ECO:0000256" key="15">
    <source>
        <dbReference type="PIRSR" id="PIRSR005713-1"/>
    </source>
</evidence>
<keyword evidence="18" id="KW-0675">Receptor</keyword>
<comment type="catalytic activity">
    <reaction evidence="13">
        <text>Ca(2+)(in) = Ca(2+)(out)</text>
        <dbReference type="Rhea" id="RHEA:29671"/>
        <dbReference type="ChEBI" id="CHEBI:29108"/>
    </reaction>
</comment>
<dbReference type="InterPro" id="IPR001429">
    <property type="entry name" value="P2X_purnocptor"/>
</dbReference>
<dbReference type="GO" id="GO:0005886">
    <property type="term" value="C:plasma membrane"/>
    <property type="evidence" value="ECO:0007669"/>
    <property type="project" value="UniProtKB-SubCell"/>
</dbReference>
<keyword evidence="20" id="KW-1185">Reference proteome</keyword>
<feature type="disulfide bond" evidence="16">
    <location>
        <begin position="235"/>
        <end position="245"/>
    </location>
</feature>
<dbReference type="KEGG" id="char:105896070"/>
<proteinExistence type="inferred from homology"/>
<dbReference type="Gene3D" id="1.10.287.940">
    <property type="entry name" value="atp-gated p2x4 ion channel"/>
    <property type="match status" value="1"/>
</dbReference>
<evidence type="ECO:0000256" key="6">
    <source>
        <dbReference type="ARBA" id="ARBA00022989"/>
    </source>
</evidence>
<dbReference type="NCBIfam" id="TIGR00863">
    <property type="entry name" value="P2X"/>
    <property type="match status" value="1"/>
</dbReference>
<keyword evidence="8 14" id="KW-0472">Membrane</keyword>
<evidence type="ECO:0000313" key="21">
    <source>
        <dbReference type="RefSeq" id="XP_031428269.1"/>
    </source>
</evidence>
<dbReference type="OrthoDB" id="494673at2759"/>
<evidence type="ECO:0000256" key="2">
    <source>
        <dbReference type="ARBA" id="ARBA00009848"/>
    </source>
</evidence>
<keyword evidence="4" id="KW-1003">Cell membrane</keyword>
<evidence type="ECO:0000256" key="16">
    <source>
        <dbReference type="PIRSR" id="PIRSR005713-2"/>
    </source>
</evidence>
<evidence type="ECO:0000313" key="20">
    <source>
        <dbReference type="Proteomes" id="UP000515152"/>
    </source>
</evidence>
<feature type="glycosylation site" description="N-linked (GlcNAc...) asparagine" evidence="17">
    <location>
        <position position="202"/>
    </location>
</feature>
<evidence type="ECO:0000256" key="7">
    <source>
        <dbReference type="ARBA" id="ARBA00023065"/>
    </source>
</evidence>
<feature type="transmembrane region" description="Helical" evidence="18">
    <location>
        <begin position="358"/>
        <end position="381"/>
    </location>
</feature>
<feature type="binding site" evidence="15">
    <location>
        <position position="333"/>
    </location>
    <ligand>
        <name>ATP</name>
        <dbReference type="ChEBI" id="CHEBI:30616"/>
        <note>ligand shared between two neighboring subunits of the homotrimer</note>
    </ligand>
</feature>
<evidence type="ECO:0000256" key="14">
    <source>
        <dbReference type="PIRNR" id="PIRNR005713"/>
    </source>
</evidence>
<dbReference type="AlphaFoldDB" id="A0A6P8FPH0"/>
<dbReference type="GO" id="GO:0004931">
    <property type="term" value="F:extracellularly ATP-gated monoatomic cation channel activity"/>
    <property type="evidence" value="ECO:0007669"/>
    <property type="project" value="UniProtKB-UniRule"/>
</dbReference>
<feature type="transmembrane region" description="Helical" evidence="18">
    <location>
        <begin position="29"/>
        <end position="50"/>
    </location>
</feature>
<dbReference type="GeneID" id="105896070"/>
<dbReference type="GlyCosmos" id="A0A6P8FPH0">
    <property type="glycosylation" value="1 site, No reported glycans"/>
</dbReference>
<dbReference type="GO" id="GO:0098794">
    <property type="term" value="C:postsynapse"/>
    <property type="evidence" value="ECO:0007669"/>
    <property type="project" value="GOC"/>
</dbReference>
<keyword evidence="9 16" id="KW-1015">Disulfide bond</keyword>
<evidence type="ECO:0000256" key="4">
    <source>
        <dbReference type="ARBA" id="ARBA00022475"/>
    </source>
</evidence>
<dbReference type="PIRSF" id="PIRSF005713">
    <property type="entry name" value="P2X_purinoceptor"/>
    <property type="match status" value="1"/>
</dbReference>
<feature type="binding site" evidence="15">
    <location>
        <begin position="314"/>
        <end position="316"/>
    </location>
    <ligand>
        <name>ATP</name>
        <dbReference type="ChEBI" id="CHEBI:30616"/>
        <note>ligand shared between two neighboring subunits of the homotrimer</note>
    </ligand>
</feature>
<feature type="disulfide bond" evidence="16">
    <location>
        <begin position="116"/>
        <end position="183"/>
    </location>
</feature>
<evidence type="ECO:0000256" key="17">
    <source>
        <dbReference type="PIRSR" id="PIRSR005713-3"/>
    </source>
</evidence>
<feature type="disulfide bond" evidence="16">
    <location>
        <begin position="279"/>
        <end position="288"/>
    </location>
</feature>
<feature type="disulfide bond" evidence="16">
    <location>
        <begin position="132"/>
        <end position="177"/>
    </location>
</feature>
<evidence type="ECO:0000256" key="5">
    <source>
        <dbReference type="ARBA" id="ARBA00022692"/>
    </source>
</evidence>
<organism evidence="20 21">
    <name type="scientific">Clupea harengus</name>
    <name type="common">Atlantic herring</name>
    <dbReference type="NCBI Taxonomy" id="7950"/>
    <lineage>
        <taxon>Eukaryota</taxon>
        <taxon>Metazoa</taxon>
        <taxon>Chordata</taxon>
        <taxon>Craniata</taxon>
        <taxon>Vertebrata</taxon>
        <taxon>Euteleostomi</taxon>
        <taxon>Actinopterygii</taxon>
        <taxon>Neopterygii</taxon>
        <taxon>Teleostei</taxon>
        <taxon>Clupei</taxon>
        <taxon>Clupeiformes</taxon>
        <taxon>Clupeoidei</taxon>
        <taxon>Clupeidae</taxon>
        <taxon>Clupea</taxon>
    </lineage>
</organism>
<feature type="region of interest" description="Disordered" evidence="19">
    <location>
        <begin position="401"/>
        <end position="428"/>
    </location>
</feature>
<evidence type="ECO:0000256" key="19">
    <source>
        <dbReference type="SAM" id="MobiDB-lite"/>
    </source>
</evidence>
<keyword evidence="5 18" id="KW-0812">Transmembrane</keyword>
<reference evidence="21" key="1">
    <citation type="submission" date="2025-08" db="UniProtKB">
        <authorList>
            <consortium name="RefSeq"/>
        </authorList>
    </citation>
    <scope>IDENTIFICATION</scope>
</reference>
<dbReference type="FunFam" id="2.60.490.10:FF:000001">
    <property type="entry name" value="P2X purinoceptor"/>
    <property type="match status" value="1"/>
</dbReference>
<gene>
    <name evidence="21" type="primary">p2rx1</name>
</gene>
<dbReference type="CTD" id="5023"/>
<comment type="similarity">
    <text evidence="2 14 18">Belongs to the P2X receptor family.</text>
</comment>
<accession>A0A6P8FPH0</accession>
<evidence type="ECO:0000256" key="3">
    <source>
        <dbReference type="ARBA" id="ARBA00022448"/>
    </source>
</evidence>
<keyword evidence="10" id="KW-0325">Glycoprotein</keyword>
<dbReference type="PROSITE" id="PS01212">
    <property type="entry name" value="P2X_RECEPTOR"/>
    <property type="match status" value="1"/>
</dbReference>
<dbReference type="PRINTS" id="PR01307">
    <property type="entry name" value="P2XRECEPTOR"/>
</dbReference>
<keyword evidence="12 18" id="KW-0407">Ion channel</keyword>
<feature type="binding site" evidence="15">
    <location>
        <position position="204"/>
    </location>
    <ligand>
        <name>ATP</name>
        <dbReference type="ChEBI" id="CHEBI:30616"/>
        <note>ligand shared between two neighboring subunits of the homotrimer</note>
    </ligand>
</feature>
<keyword evidence="3 14" id="KW-0813">Transport</keyword>
<name>A0A6P8FPH0_CLUHA</name>
<dbReference type="GO" id="GO:0001614">
    <property type="term" value="F:purinergic nucleotide receptor activity"/>
    <property type="evidence" value="ECO:0007669"/>
    <property type="project" value="UniProtKB-UniRule"/>
</dbReference>
<dbReference type="InterPro" id="IPR027309">
    <property type="entry name" value="P2X_extracellular_dom_sf"/>
</dbReference>
<evidence type="ECO:0000256" key="12">
    <source>
        <dbReference type="ARBA" id="ARBA00023303"/>
    </source>
</evidence>
<evidence type="ECO:0000256" key="10">
    <source>
        <dbReference type="ARBA" id="ARBA00023180"/>
    </source>
</evidence>
<sequence>MKDAITGVFADFFCEYETPRQVLVRSKRVGVVCRLIQLGVLAYIIGWVFIYEKGYQIEDTAIGSVLTKMKGVGYTTEGEQKRLWDVADYVFPAQGDASFVVMTNYIITPRQKQDKCPELQDGKHRCSSDKDCEVGFRRTGSGHSVELKHGAACCFVEPLGSNLRHMTGKCVNDTRTCEVFAWCPVEDDRNIPDPALLLTAENYTLFIKNSVTFPQFDVVRSNLVEGVDNNYIKKCLYHPTDDPLCPIFRLGDIVKLSGFDFLHIARVGGAIGIRIEWVCNLDYNLKHCKPKYHFHGLYGSASEKDKARASVGYNFRHAKYYMEDKVEERTLMKVFGIRFNVIVRGLARKFDIIPTLTAIGSGVGIFGVATVVCDLVLLYVLPKRHFYHNLKFKSTVMEHEVNGSESSERTVPMADRDTKEPPPITVKE</sequence>
<dbReference type="PANTHER" id="PTHR10125">
    <property type="entry name" value="P2X PURINOCEPTOR"/>
    <property type="match status" value="1"/>
</dbReference>
<dbReference type="Gene3D" id="2.60.490.10">
    <property type="entry name" value="atp-gated p2x4 ion channel domain"/>
    <property type="match status" value="1"/>
</dbReference>
<dbReference type="Pfam" id="PF00864">
    <property type="entry name" value="P2X_receptor"/>
    <property type="match status" value="1"/>
</dbReference>
<dbReference type="Proteomes" id="UP000515152">
    <property type="component" value="Chromosome 8"/>
</dbReference>